<organism evidence="2 3">
    <name type="scientific">Kipferlia bialata</name>
    <dbReference type="NCBI Taxonomy" id="797122"/>
    <lineage>
        <taxon>Eukaryota</taxon>
        <taxon>Metamonada</taxon>
        <taxon>Carpediemonas-like organisms</taxon>
        <taxon>Kipferlia</taxon>
    </lineage>
</organism>
<sequence>MRRDAAQPVTDVAGRASTPRRSRTALVAVKEEVGGDTPTPRQRARGPGGMDADEAVPPALDLTCCPRRCLTKRSGAVARDKLVTAMRWVWLL</sequence>
<keyword evidence="3" id="KW-1185">Reference proteome</keyword>
<gene>
    <name evidence="2" type="ORF">KIPB_011324</name>
</gene>
<proteinExistence type="predicted"/>
<accession>A0A391NSQ4</accession>
<protein>
    <submittedName>
        <fullName evidence="2">Uncharacterized protein</fullName>
    </submittedName>
</protein>
<comment type="caution">
    <text evidence="2">The sequence shown here is derived from an EMBL/GenBank/DDBJ whole genome shotgun (WGS) entry which is preliminary data.</text>
</comment>
<evidence type="ECO:0000313" key="2">
    <source>
        <dbReference type="EMBL" id="GCA63680.1"/>
    </source>
</evidence>
<evidence type="ECO:0000256" key="1">
    <source>
        <dbReference type="SAM" id="MobiDB-lite"/>
    </source>
</evidence>
<dbReference type="EMBL" id="BDIP01004561">
    <property type="protein sequence ID" value="GCA63680.1"/>
    <property type="molecule type" value="Genomic_DNA"/>
</dbReference>
<evidence type="ECO:0000313" key="3">
    <source>
        <dbReference type="Proteomes" id="UP000265618"/>
    </source>
</evidence>
<dbReference type="Proteomes" id="UP000265618">
    <property type="component" value="Unassembled WGS sequence"/>
</dbReference>
<dbReference type="AlphaFoldDB" id="A0A391NSQ4"/>
<name>A0A391NSQ4_9EUKA</name>
<feature type="region of interest" description="Disordered" evidence="1">
    <location>
        <begin position="1"/>
        <end position="55"/>
    </location>
</feature>
<reference evidence="2 3" key="1">
    <citation type="journal article" date="2018" name="PLoS ONE">
        <title>The draft genome of Kipferlia bialata reveals reductive genome evolution in fornicate parasites.</title>
        <authorList>
            <person name="Tanifuji G."/>
            <person name="Takabayashi S."/>
            <person name="Kume K."/>
            <person name="Takagi M."/>
            <person name="Nakayama T."/>
            <person name="Kamikawa R."/>
            <person name="Inagaki Y."/>
            <person name="Hashimoto T."/>
        </authorList>
    </citation>
    <scope>NUCLEOTIDE SEQUENCE [LARGE SCALE GENOMIC DNA]</scope>
    <source>
        <strain evidence="2">NY0173</strain>
    </source>
</reference>